<evidence type="ECO:0000313" key="2">
    <source>
        <dbReference type="EMBL" id="ADV61847.1"/>
    </source>
</evidence>
<keyword evidence="3" id="KW-1185">Reference proteome</keyword>
<gene>
    <name evidence="2" type="ordered locus">Isop_1261</name>
</gene>
<protein>
    <submittedName>
        <fullName evidence="2">Amidohydrolase</fullName>
    </submittedName>
</protein>
<dbReference type="PANTHER" id="PTHR43135:SF3">
    <property type="entry name" value="ALPHA-D-RIBOSE 1-METHYLPHOSPHONATE 5-TRIPHOSPHATE DIPHOSPHATASE"/>
    <property type="match status" value="1"/>
</dbReference>
<dbReference type="GO" id="GO:0016810">
    <property type="term" value="F:hydrolase activity, acting on carbon-nitrogen (but not peptide) bonds"/>
    <property type="evidence" value="ECO:0007669"/>
    <property type="project" value="InterPro"/>
</dbReference>
<dbReference type="PANTHER" id="PTHR43135">
    <property type="entry name" value="ALPHA-D-RIBOSE 1-METHYLPHOSPHONATE 5-TRIPHOSPHATE DIPHOSPHATASE"/>
    <property type="match status" value="1"/>
</dbReference>
<dbReference type="EMBL" id="CP002353">
    <property type="protein sequence ID" value="ADV61847.1"/>
    <property type="molecule type" value="Genomic_DNA"/>
</dbReference>
<sequence length="427" mass="45307">MISFKDRLDPGGWAGSIRVIVAWGAVTWGMVLVPSHASVSLQPEGAEGQVILKAAQIHTLAAQGSIEPGFVKIEGGRIVAVGDADAVGLKQGTTDDAGVIDLGGAHLIPGLVDAAALFESLGPDAEVTSEVTPTWTAADSVNRRARALREAFDQGITTLAVLPGSDNVVGGWAAVFKTTGDQTPASLVEPRAGLTVTLASDPARRNRSGTRPDSIYVRLPTNRMGVVWLLRRAFQQAEEEPDNPEFQPIRQALKGNTRLMVRARTAFDLEAALRVLEEFHAQAPPILVGGQEAYNVIDQIKRAGASVALERLRTNAVYGPEATELVWNLPGILAKAGIPFALTGGDLLEQARFAHRFGLGEVEALAAITRVPAGLLGLSERLGAIAPGYDADLVVLDGPPLQWSTNVRGVILNGRLPQSLHRNTRKD</sequence>
<dbReference type="InterPro" id="IPR013108">
    <property type="entry name" value="Amidohydro_3"/>
</dbReference>
<dbReference type="SUPFAM" id="SSF51338">
    <property type="entry name" value="Composite domain of metallo-dependent hydrolases"/>
    <property type="match status" value="1"/>
</dbReference>
<dbReference type="InParanoid" id="E8R6E6"/>
<dbReference type="InterPro" id="IPR011059">
    <property type="entry name" value="Metal-dep_hydrolase_composite"/>
</dbReference>
<dbReference type="InterPro" id="IPR051781">
    <property type="entry name" value="Metallo-dep_Hydrolase"/>
</dbReference>
<reference evidence="2 3" key="2">
    <citation type="journal article" date="2011" name="Stand. Genomic Sci.">
        <title>Complete genome sequence of Isosphaera pallida type strain (IS1B).</title>
        <authorList>
            <consortium name="US DOE Joint Genome Institute (JGI-PGF)"/>
            <person name="Goker M."/>
            <person name="Cleland D."/>
            <person name="Saunders E."/>
            <person name="Lapidus A."/>
            <person name="Nolan M."/>
            <person name="Lucas S."/>
            <person name="Hammon N."/>
            <person name="Deshpande S."/>
            <person name="Cheng J.F."/>
            <person name="Tapia R."/>
            <person name="Han C."/>
            <person name="Goodwin L."/>
            <person name="Pitluck S."/>
            <person name="Liolios K."/>
            <person name="Pagani I."/>
            <person name="Ivanova N."/>
            <person name="Mavromatis K."/>
            <person name="Pati A."/>
            <person name="Chen A."/>
            <person name="Palaniappan K."/>
            <person name="Land M."/>
            <person name="Hauser L."/>
            <person name="Chang Y.J."/>
            <person name="Jeffries C.D."/>
            <person name="Detter J.C."/>
            <person name="Beck B."/>
            <person name="Woyke T."/>
            <person name="Bristow J."/>
            <person name="Eisen J.A."/>
            <person name="Markowitz V."/>
            <person name="Hugenholtz P."/>
            <person name="Kyrpides N.C."/>
            <person name="Klenk H.P."/>
        </authorList>
    </citation>
    <scope>NUCLEOTIDE SEQUENCE [LARGE SCALE GENOMIC DNA]</scope>
    <source>
        <strain evidence="3">ATCC 43644 / DSM 9630 / IS1B</strain>
    </source>
</reference>
<dbReference type="AlphaFoldDB" id="E8R6E6"/>
<proteinExistence type="predicted"/>
<organism evidence="2 3">
    <name type="scientific">Isosphaera pallida (strain ATCC 43644 / DSM 9630 / IS1B)</name>
    <dbReference type="NCBI Taxonomy" id="575540"/>
    <lineage>
        <taxon>Bacteria</taxon>
        <taxon>Pseudomonadati</taxon>
        <taxon>Planctomycetota</taxon>
        <taxon>Planctomycetia</taxon>
        <taxon>Isosphaerales</taxon>
        <taxon>Isosphaeraceae</taxon>
        <taxon>Isosphaera</taxon>
    </lineage>
</organism>
<accession>E8R6E6</accession>
<dbReference type="Proteomes" id="UP000008631">
    <property type="component" value="Chromosome"/>
</dbReference>
<dbReference type="SUPFAM" id="SSF51556">
    <property type="entry name" value="Metallo-dependent hydrolases"/>
    <property type="match status" value="1"/>
</dbReference>
<reference key="1">
    <citation type="submission" date="2010-11" db="EMBL/GenBank/DDBJ databases">
        <title>The complete sequence of chromosome of Isophaera pallida ATCC 43644.</title>
        <authorList>
            <consortium name="US DOE Joint Genome Institute (JGI-PGF)"/>
            <person name="Lucas S."/>
            <person name="Copeland A."/>
            <person name="Lapidus A."/>
            <person name="Bruce D."/>
            <person name="Goodwin L."/>
            <person name="Pitluck S."/>
            <person name="Kyrpides N."/>
            <person name="Mavromatis K."/>
            <person name="Pagani I."/>
            <person name="Ivanova N."/>
            <person name="Saunders E."/>
            <person name="Brettin T."/>
            <person name="Detter J.C."/>
            <person name="Han C."/>
            <person name="Tapia R."/>
            <person name="Land M."/>
            <person name="Hauser L."/>
            <person name="Markowitz V."/>
            <person name="Cheng J.-F."/>
            <person name="Hugenholtz P."/>
            <person name="Woyke T."/>
            <person name="Wu D."/>
            <person name="Eisen J.A."/>
        </authorList>
    </citation>
    <scope>NUCLEOTIDE SEQUENCE</scope>
    <source>
        <strain>ATCC 43644</strain>
    </source>
</reference>
<name>E8R6E6_ISOPI</name>
<feature type="domain" description="Amidohydrolase 3" evidence="1">
    <location>
        <begin position="363"/>
        <end position="415"/>
    </location>
</feature>
<dbReference type="HOGENOM" id="CLU_642185_0_0_0"/>
<dbReference type="InterPro" id="IPR032466">
    <property type="entry name" value="Metal_Hydrolase"/>
</dbReference>
<evidence type="ECO:0000313" key="3">
    <source>
        <dbReference type="Proteomes" id="UP000008631"/>
    </source>
</evidence>
<dbReference type="STRING" id="575540.Isop_1261"/>
<dbReference type="KEGG" id="ipa:Isop_1261"/>
<dbReference type="eggNOG" id="COG1228">
    <property type="taxonomic scope" value="Bacteria"/>
</dbReference>
<dbReference type="Gene3D" id="3.20.20.140">
    <property type="entry name" value="Metal-dependent hydrolases"/>
    <property type="match status" value="1"/>
</dbReference>
<evidence type="ECO:0000259" key="1">
    <source>
        <dbReference type="Pfam" id="PF07969"/>
    </source>
</evidence>
<dbReference type="Pfam" id="PF07969">
    <property type="entry name" value="Amidohydro_3"/>
    <property type="match status" value="1"/>
</dbReference>
<dbReference type="RefSeq" id="WP_013564136.1">
    <property type="nucleotide sequence ID" value="NC_014962.1"/>
</dbReference>